<accession>A0ABV6FWE2</accession>
<organism evidence="2 3">
    <name type="scientific">Fontibacter flavus</name>
    <dbReference type="NCBI Taxonomy" id="654838"/>
    <lineage>
        <taxon>Bacteria</taxon>
        <taxon>Pseudomonadati</taxon>
        <taxon>Bacteroidota</taxon>
        <taxon>Cytophagia</taxon>
        <taxon>Cytophagales</taxon>
        <taxon>Cyclobacteriaceae</taxon>
        <taxon>Fontibacter</taxon>
    </lineage>
</organism>
<evidence type="ECO:0000313" key="3">
    <source>
        <dbReference type="Proteomes" id="UP001589797"/>
    </source>
</evidence>
<comment type="caution">
    <text evidence="2">The sequence shown here is derived from an EMBL/GenBank/DDBJ whole genome shotgun (WGS) entry which is preliminary data.</text>
</comment>
<dbReference type="RefSeq" id="WP_382388675.1">
    <property type="nucleotide sequence ID" value="NZ_JBHLWI010000044.1"/>
</dbReference>
<feature type="domain" description="NAD-dependent epimerase/dehydratase" evidence="1">
    <location>
        <begin position="4"/>
        <end position="223"/>
    </location>
</feature>
<dbReference type="EMBL" id="JBHLWI010000044">
    <property type="protein sequence ID" value="MFC0264163.1"/>
    <property type="molecule type" value="Genomic_DNA"/>
</dbReference>
<dbReference type="Proteomes" id="UP001589797">
    <property type="component" value="Unassembled WGS sequence"/>
</dbReference>
<dbReference type="SUPFAM" id="SSF51735">
    <property type="entry name" value="NAD(P)-binding Rossmann-fold domains"/>
    <property type="match status" value="1"/>
</dbReference>
<dbReference type="PANTHER" id="PTHR48079">
    <property type="entry name" value="PROTEIN YEEZ"/>
    <property type="match status" value="1"/>
</dbReference>
<dbReference type="Gene3D" id="3.40.50.720">
    <property type="entry name" value="NAD(P)-binding Rossmann-like Domain"/>
    <property type="match status" value="1"/>
</dbReference>
<dbReference type="InterPro" id="IPR001509">
    <property type="entry name" value="Epimerase_deHydtase"/>
</dbReference>
<dbReference type="InterPro" id="IPR036291">
    <property type="entry name" value="NAD(P)-bd_dom_sf"/>
</dbReference>
<dbReference type="PANTHER" id="PTHR48079:SF6">
    <property type="entry name" value="NAD(P)-BINDING DOMAIN-CONTAINING PROTEIN-RELATED"/>
    <property type="match status" value="1"/>
</dbReference>
<evidence type="ECO:0000313" key="2">
    <source>
        <dbReference type="EMBL" id="MFC0264163.1"/>
    </source>
</evidence>
<reference evidence="2 3" key="1">
    <citation type="submission" date="2024-09" db="EMBL/GenBank/DDBJ databases">
        <authorList>
            <person name="Sun Q."/>
            <person name="Mori K."/>
        </authorList>
    </citation>
    <scope>NUCLEOTIDE SEQUENCE [LARGE SCALE GENOMIC DNA]</scope>
    <source>
        <strain evidence="2 3">CCM 7650</strain>
    </source>
</reference>
<evidence type="ECO:0000259" key="1">
    <source>
        <dbReference type="Pfam" id="PF01370"/>
    </source>
</evidence>
<name>A0ABV6FWE2_9BACT</name>
<keyword evidence="3" id="KW-1185">Reference proteome</keyword>
<sequence length="324" mass="36372">MKKVFVAGATGFLGTNLIIELIRQNYLVKGLDTNIKNYKGPDHEHLQLIQGDALDLDAALLSDCDAVIHVIGETAPNLSFANYHRINVEVAIAVLHAAIKNKVKRFVFVSSANTLGYKDDYSLGSEEKPIRAPHNTCPYALSKLEAEERLLQYSDKIDIVIANPTFMIGSFDFKPTSGRIILNGLHKNIIFHPPGGKNFVHVGDVARGLVSCLELGKNGEKYLLAGENLSFSDFYLKLIAYLEKKPLLVKIPNWIMKILGWTGDLILRLGFRTGLSSLNMKIMSIENFYSNQKSISELKLRYHPIDQAIFDALKFFQSDEFRNR</sequence>
<dbReference type="InterPro" id="IPR051783">
    <property type="entry name" value="NAD(P)-dependent_oxidoreduct"/>
</dbReference>
<gene>
    <name evidence="2" type="ORF">ACFFIP_15825</name>
</gene>
<dbReference type="Pfam" id="PF01370">
    <property type="entry name" value="Epimerase"/>
    <property type="match status" value="1"/>
</dbReference>
<proteinExistence type="predicted"/>
<protein>
    <submittedName>
        <fullName evidence="2">NAD-dependent epimerase/dehydratase family protein</fullName>
    </submittedName>
</protein>